<dbReference type="Pfam" id="PF13715">
    <property type="entry name" value="CarbopepD_reg_2"/>
    <property type="match status" value="1"/>
</dbReference>
<feature type="compositionally biased region" description="Gly residues" evidence="1">
    <location>
        <begin position="293"/>
        <end position="305"/>
    </location>
</feature>
<dbReference type="Proteomes" id="UP001610063">
    <property type="component" value="Unassembled WGS sequence"/>
</dbReference>
<accession>A0ABW7NEJ2</accession>
<dbReference type="InterPro" id="IPR041700">
    <property type="entry name" value="OMP_b-brl_3"/>
</dbReference>
<protein>
    <submittedName>
        <fullName evidence="3">Outer membrane beta-barrel protein</fullName>
    </submittedName>
</protein>
<keyword evidence="4" id="KW-1185">Reference proteome</keyword>
<feature type="region of interest" description="Disordered" evidence="1">
    <location>
        <begin position="282"/>
        <end position="318"/>
    </location>
</feature>
<dbReference type="Pfam" id="PF14905">
    <property type="entry name" value="OMP_b-brl_3"/>
    <property type="match status" value="1"/>
</dbReference>
<comment type="caution">
    <text evidence="3">The sequence shown here is derived from an EMBL/GenBank/DDBJ whole genome shotgun (WGS) entry which is preliminary data.</text>
</comment>
<evidence type="ECO:0000313" key="4">
    <source>
        <dbReference type="Proteomes" id="UP001610063"/>
    </source>
</evidence>
<feature type="domain" description="Outer membrane protein beta-barrel" evidence="2">
    <location>
        <begin position="453"/>
        <end position="918"/>
    </location>
</feature>
<gene>
    <name evidence="3" type="ORF">ACHKAR_15720</name>
</gene>
<dbReference type="RefSeq" id="WP_395418334.1">
    <property type="nucleotide sequence ID" value="NZ_JBIPKE010000019.1"/>
</dbReference>
<dbReference type="EMBL" id="JBIPKE010000019">
    <property type="protein sequence ID" value="MFH6984904.1"/>
    <property type="molecule type" value="Genomic_DNA"/>
</dbReference>
<evidence type="ECO:0000259" key="2">
    <source>
        <dbReference type="Pfam" id="PF14905"/>
    </source>
</evidence>
<reference evidence="3 4" key="1">
    <citation type="journal article" date="2013" name="Int. J. Syst. Evol. Microbiol.">
        <title>Marinoscillum luteum sp. nov., isolated from marine sediment.</title>
        <authorList>
            <person name="Cha I.T."/>
            <person name="Park S.J."/>
            <person name="Kim S.J."/>
            <person name="Kim J.G."/>
            <person name="Jung M.Y."/>
            <person name="Shin K.S."/>
            <person name="Kwon K.K."/>
            <person name="Yang S.H."/>
            <person name="Seo Y.S."/>
            <person name="Rhee S.K."/>
        </authorList>
    </citation>
    <scope>NUCLEOTIDE SEQUENCE [LARGE SCALE GENOMIC DNA]</scope>
    <source>
        <strain evidence="3 4">KCTC 23939</strain>
    </source>
</reference>
<organism evidence="3 4">
    <name type="scientific">Marinoscillum luteum</name>
    <dbReference type="NCBI Taxonomy" id="861051"/>
    <lineage>
        <taxon>Bacteria</taxon>
        <taxon>Pseudomonadati</taxon>
        <taxon>Bacteroidota</taxon>
        <taxon>Cytophagia</taxon>
        <taxon>Cytophagales</taxon>
        <taxon>Reichenbachiellaceae</taxon>
        <taxon>Marinoscillum</taxon>
    </lineage>
</organism>
<name>A0ABW7NEJ2_9BACT</name>
<sequence length="924" mass="102092">MKKLLMAFFCFGTVMVTGQGLKVAGRVLSEGDGEPVMAATAAIASIKDTTVQYFDLTDADGYFQLSGISPAFYKLEVRSVGYQVYEKIIRIQGSLELGVIRLAYDTMELDAVEVRGQTVGVIISGDTTAYLSNAYKTNPDASAEDLIRKMPGMIVDGDGVQAEGESVKRILVDGKVFFGDDPSIALKTIPAQVIDRIEVFDQLSEQSRFTGFNDGNTTKTINIITKREFQNGQFGKAYIGAGPDEKYNGGGNINFFNEDQRITLVGLSNNINVQNFSSEDLVGVSSGAERGRPGGGRPPGRGVGSGSSSSDFLTGQQSGISQTESFGVNFTDDMGERLKLNTSYFYNSSDNSNDQLTHQEYFLSSAEDQQYEETYDSDSENDNHRINLRMDYSLNDKTSILFTPRISFQQNLSETDLQGMFDAADGSRLSTTQTQSTTESGAYNLSNDLLIRHRMNTPGRTISLGLRSTANHVQQETLLNALTSYTSKEGTSDTTNQRTDTEVNTATYSANLRFTERIGDASMLELGYAAGITYNDSNKETFGLDIEQNAQLDTTLSSVFESQYQTHQWSTGYMYRKSSMMLRAGLAYEYALLSGQSTFPTSEDLGRSFQNVLPSVMLRYEFDDSKNIRLFYRTNTQEPSVTDLQDVVDNSNPLSLESGNSNLRQSYSHTLMSRYGAANSQRGTSFFAMVSTTQTNHYITSSTFTAAQDTTLENGIRLLSGGQFTQPVNMNGYLNSKVFTTYGLPLSFLSSGLNFNTTLSYKLTPGQVNGQANKSRSTGLGQGLVLSSNISEKVDFTLSYDGSYYIVKNTFQPQLNNNYYYQVASARLNLILPAQIVFRTDFSHQLYAGLSDSYNQQYALWNASIGKKIFSEDRGEIGVSIFDLLGQNTSISREVTETYVQDTQTEVLGTYFMVNFSYNFRNAN</sequence>
<evidence type="ECO:0000313" key="3">
    <source>
        <dbReference type="EMBL" id="MFH6984904.1"/>
    </source>
</evidence>
<dbReference type="InterPro" id="IPR008969">
    <property type="entry name" value="CarboxyPept-like_regulatory"/>
</dbReference>
<dbReference type="SUPFAM" id="SSF49464">
    <property type="entry name" value="Carboxypeptidase regulatory domain-like"/>
    <property type="match status" value="1"/>
</dbReference>
<proteinExistence type="predicted"/>
<dbReference type="SUPFAM" id="SSF56935">
    <property type="entry name" value="Porins"/>
    <property type="match status" value="1"/>
</dbReference>
<dbReference type="Gene3D" id="2.60.40.1120">
    <property type="entry name" value="Carboxypeptidase-like, regulatory domain"/>
    <property type="match status" value="1"/>
</dbReference>
<evidence type="ECO:0000256" key="1">
    <source>
        <dbReference type="SAM" id="MobiDB-lite"/>
    </source>
</evidence>